<organism evidence="2 3">
    <name type="scientific">Streptomyces phage PapayaSalad</name>
    <dbReference type="NCBI Taxonomy" id="1920310"/>
    <lineage>
        <taxon>Viruses</taxon>
        <taxon>Duplodnaviria</taxon>
        <taxon>Heunggongvirae</taxon>
        <taxon>Uroviricota</taxon>
        <taxon>Caudoviricetes</taxon>
        <taxon>Austintatiousvirus</taxon>
        <taxon>Austintatiousvirus papayasalad</taxon>
    </lineage>
</organism>
<reference evidence="2 3" key="1">
    <citation type="submission" date="2016-11" db="EMBL/GenBank/DDBJ databases">
        <authorList>
            <person name="Sivoravong A.B."/>
            <person name="Van De Walle M.R."/>
            <person name="Watson A.I."/>
            <person name="Nayek S."/>
            <person name="Bhuiyan S."/>
            <person name="Bonilla J.A."/>
            <person name="Hughes L.E."/>
            <person name="Garlena R.A."/>
            <person name="Russell D.A."/>
            <person name="Pope W.H."/>
            <person name="Jacobs-Sera D."/>
            <person name="Hendrix R.W."/>
            <person name="Hatfull G.F."/>
        </authorList>
    </citation>
    <scope>NUCLEOTIDE SEQUENCE [LARGE SCALE GENOMIC DNA]</scope>
</reference>
<protein>
    <submittedName>
        <fullName evidence="2">Uncharacterized protein</fullName>
    </submittedName>
</protein>
<keyword evidence="1" id="KW-0472">Membrane</keyword>
<dbReference type="Proteomes" id="UP000221186">
    <property type="component" value="Segment"/>
</dbReference>
<dbReference type="EMBL" id="KY092481">
    <property type="protein sequence ID" value="APD18626.1"/>
    <property type="molecule type" value="Genomic_DNA"/>
</dbReference>
<evidence type="ECO:0000313" key="3">
    <source>
        <dbReference type="Proteomes" id="UP000221186"/>
    </source>
</evidence>
<gene>
    <name evidence="2" type="ORF">SEA_PAPAYASALAD_47</name>
</gene>
<sequence length="48" mass="5314">MTLAHAASLTVAAVLLAAGVYLIAWTLRGEHGRAYHTRYRSSTKDTRR</sequence>
<accession>A0A1J0MCH8</accession>
<name>A0A1J0MCH8_9CAUD</name>
<feature type="transmembrane region" description="Helical" evidence="1">
    <location>
        <begin position="6"/>
        <end position="27"/>
    </location>
</feature>
<evidence type="ECO:0000313" key="2">
    <source>
        <dbReference type="EMBL" id="APD18626.1"/>
    </source>
</evidence>
<keyword evidence="1" id="KW-1133">Transmembrane helix</keyword>
<keyword evidence="1" id="KW-0812">Transmembrane</keyword>
<keyword evidence="3" id="KW-1185">Reference proteome</keyword>
<evidence type="ECO:0000256" key="1">
    <source>
        <dbReference type="SAM" id="Phobius"/>
    </source>
</evidence>
<proteinExistence type="predicted"/>